<dbReference type="RefSeq" id="WP_277278510.1">
    <property type="nucleotide sequence ID" value="NZ_JAROCY010000011.1"/>
</dbReference>
<comment type="caution">
    <text evidence="1">The sequence shown here is derived from an EMBL/GenBank/DDBJ whole genome shotgun (WGS) entry which is preliminary data.</text>
</comment>
<gene>
    <name evidence="1" type="ORF">POM99_13065</name>
</gene>
<dbReference type="EMBL" id="JAROCY010000011">
    <property type="protein sequence ID" value="MDF8334138.1"/>
    <property type="molecule type" value="Genomic_DNA"/>
</dbReference>
<evidence type="ECO:0000313" key="2">
    <source>
        <dbReference type="Proteomes" id="UP001222770"/>
    </source>
</evidence>
<proteinExistence type="predicted"/>
<protein>
    <submittedName>
        <fullName evidence="1">Uncharacterized protein</fullName>
    </submittedName>
</protein>
<accession>A0ABT6CJP3</accession>
<sequence>MAEFTHNFSGDARQPGLNSFVVHTSAPAECIVHEVLDDGSAPHLRAGDFAIVDPTDCEPLSGELFLVEWKSRRGARRVVEIKACEGLFRSPGESKASLRNSWGMEWRQPVYDLNGAVDRVQRWFDGPYNEAGARDRIVGRVVGILAPDFRLALAPVGQGRDA</sequence>
<dbReference type="Proteomes" id="UP001222770">
    <property type="component" value="Unassembled WGS sequence"/>
</dbReference>
<evidence type="ECO:0000313" key="1">
    <source>
        <dbReference type="EMBL" id="MDF8334138.1"/>
    </source>
</evidence>
<keyword evidence="2" id="KW-1185">Reference proteome</keyword>
<reference evidence="1 2" key="1">
    <citation type="submission" date="2023-03" db="EMBL/GenBank/DDBJ databases">
        <title>Novosphingobium cyanobacteriorum sp. nov., isolated from a eutrophic reservoir during the Microcystis bloom period.</title>
        <authorList>
            <person name="Kang M."/>
            <person name="Le V."/>
            <person name="Ko S.-R."/>
            <person name="Lee S.-A."/>
            <person name="Ahn C.-Y."/>
        </authorList>
    </citation>
    <scope>NUCLEOTIDE SEQUENCE [LARGE SCALE GENOMIC DNA]</scope>
    <source>
        <strain evidence="1 2">HBC54</strain>
    </source>
</reference>
<organism evidence="1 2">
    <name type="scientific">Novosphingobium cyanobacteriorum</name>
    <dbReference type="NCBI Taxonomy" id="3024215"/>
    <lineage>
        <taxon>Bacteria</taxon>
        <taxon>Pseudomonadati</taxon>
        <taxon>Pseudomonadota</taxon>
        <taxon>Alphaproteobacteria</taxon>
        <taxon>Sphingomonadales</taxon>
        <taxon>Sphingomonadaceae</taxon>
        <taxon>Novosphingobium</taxon>
    </lineage>
</organism>
<name>A0ABT6CJP3_9SPHN</name>